<organism evidence="3 4">
    <name type="scientific">Candidatus Gottesmanbacteria bacterium GW2011_GWA2_43_14</name>
    <dbReference type="NCBI Taxonomy" id="1618443"/>
    <lineage>
        <taxon>Bacteria</taxon>
        <taxon>Candidatus Gottesmaniibacteriota</taxon>
    </lineage>
</organism>
<keyword evidence="1" id="KW-1133">Transmembrane helix</keyword>
<dbReference type="PROSITE" id="PS00018">
    <property type="entry name" value="EF_HAND_1"/>
    <property type="match status" value="1"/>
</dbReference>
<dbReference type="CDD" id="cd00063">
    <property type="entry name" value="FN3"/>
    <property type="match status" value="1"/>
</dbReference>
<dbReference type="Pfam" id="PF16656">
    <property type="entry name" value="Pur_ac_phosph_N"/>
    <property type="match status" value="1"/>
</dbReference>
<evidence type="ECO:0000313" key="3">
    <source>
        <dbReference type="EMBL" id="KKS95424.1"/>
    </source>
</evidence>
<dbReference type="Gene3D" id="2.60.40.380">
    <property type="entry name" value="Purple acid phosphatase-like, N-terminal"/>
    <property type="match status" value="1"/>
</dbReference>
<dbReference type="STRING" id="1618443.UV73_C0018G0037"/>
<feature type="domain" description="Purple acid phosphatase N-terminal" evidence="2">
    <location>
        <begin position="54"/>
        <end position="136"/>
    </location>
</feature>
<keyword evidence="1" id="KW-0472">Membrane</keyword>
<dbReference type="InterPro" id="IPR015914">
    <property type="entry name" value="PAPs_N"/>
</dbReference>
<dbReference type="GO" id="GO:0046872">
    <property type="term" value="F:metal ion binding"/>
    <property type="evidence" value="ECO:0007669"/>
    <property type="project" value="InterPro"/>
</dbReference>
<feature type="transmembrane region" description="Helical" evidence="1">
    <location>
        <begin position="12"/>
        <end position="30"/>
    </location>
</feature>
<dbReference type="InterPro" id="IPR018247">
    <property type="entry name" value="EF_Hand_1_Ca_BS"/>
</dbReference>
<dbReference type="InterPro" id="IPR003961">
    <property type="entry name" value="FN3_dom"/>
</dbReference>
<comment type="caution">
    <text evidence="3">The sequence shown here is derived from an EMBL/GenBank/DDBJ whole genome shotgun (WGS) entry which is preliminary data.</text>
</comment>
<proteinExistence type="predicted"/>
<dbReference type="GO" id="GO:0003993">
    <property type="term" value="F:acid phosphatase activity"/>
    <property type="evidence" value="ECO:0007669"/>
    <property type="project" value="InterPro"/>
</dbReference>
<dbReference type="InterPro" id="IPR008963">
    <property type="entry name" value="Purple_acid_Pase-like_N"/>
</dbReference>
<dbReference type="Proteomes" id="UP000034894">
    <property type="component" value="Unassembled WGS sequence"/>
</dbReference>
<evidence type="ECO:0000313" key="4">
    <source>
        <dbReference type="Proteomes" id="UP000034894"/>
    </source>
</evidence>
<protein>
    <recommendedName>
        <fullName evidence="2">Purple acid phosphatase N-terminal domain-containing protein</fullName>
    </recommendedName>
</protein>
<dbReference type="EMBL" id="LCFP01000018">
    <property type="protein sequence ID" value="KKS95424.1"/>
    <property type="molecule type" value="Genomic_DNA"/>
</dbReference>
<dbReference type="SUPFAM" id="SSF49363">
    <property type="entry name" value="Purple acid phosphatase, N-terminal domain"/>
    <property type="match status" value="1"/>
</dbReference>
<name>A0A0G1DCK2_9BACT</name>
<keyword evidence="1" id="KW-0812">Transmembrane</keyword>
<evidence type="ECO:0000259" key="2">
    <source>
        <dbReference type="Pfam" id="PF16656"/>
    </source>
</evidence>
<reference evidence="3 4" key="1">
    <citation type="journal article" date="2015" name="Nature">
        <title>rRNA introns, odd ribosomes, and small enigmatic genomes across a large radiation of phyla.</title>
        <authorList>
            <person name="Brown C.T."/>
            <person name="Hug L.A."/>
            <person name="Thomas B.C."/>
            <person name="Sharon I."/>
            <person name="Castelle C.J."/>
            <person name="Singh A."/>
            <person name="Wilkins M.J."/>
            <person name="Williams K.H."/>
            <person name="Banfield J.F."/>
        </authorList>
    </citation>
    <scope>NUCLEOTIDE SEQUENCE [LARGE SCALE GENOMIC DNA]</scope>
</reference>
<accession>A0A0G1DCK2</accession>
<evidence type="ECO:0000256" key="1">
    <source>
        <dbReference type="SAM" id="Phobius"/>
    </source>
</evidence>
<sequence>MSLGKFQKQTKYILLAFISIFIFIVTIFLGRSASVYFARASDCPATNVRADNIGPNSAVINWDSDEESQGRVEYGTNTINLTFNAPEASATLRHNVPLTLLTPNTVYYYLIAVGETRCDSTNQKCEEGSCVPYSFTTAAIGETADEAENLPTRAAGGRTNNEETPMPTSNLSLFCKAVQANIGKSSKAAAEWASIKTYDIDGNGIINGLDIIKCQKAGK</sequence>
<dbReference type="AlphaFoldDB" id="A0A0G1DCK2"/>
<gene>
    <name evidence="3" type="ORF">UV73_C0018G0037</name>
</gene>